<dbReference type="PANTHER" id="PTHR30293:SF0">
    <property type="entry name" value="NITROGEN ASSIMILATION REGULATORY PROTEIN NAC"/>
    <property type="match status" value="1"/>
</dbReference>
<keyword evidence="5" id="KW-0804">Transcription</keyword>
<keyword evidence="3" id="KW-0238">DNA-binding</keyword>
<proteinExistence type="inferred from homology"/>
<dbReference type="InterPro" id="IPR036388">
    <property type="entry name" value="WH-like_DNA-bd_sf"/>
</dbReference>
<evidence type="ECO:0000259" key="6">
    <source>
        <dbReference type="PROSITE" id="PS50931"/>
    </source>
</evidence>
<dbReference type="PRINTS" id="PR00039">
    <property type="entry name" value="HTHLYSR"/>
</dbReference>
<dbReference type="GO" id="GO:2000142">
    <property type="term" value="P:regulation of DNA-templated transcription initiation"/>
    <property type="evidence" value="ECO:0007669"/>
    <property type="project" value="TreeGrafter"/>
</dbReference>
<gene>
    <name evidence="7" type="ORF">LCGC14_2756880</name>
</gene>
<dbReference type="Pfam" id="PF03466">
    <property type="entry name" value="LysR_substrate"/>
    <property type="match status" value="1"/>
</dbReference>
<evidence type="ECO:0000256" key="5">
    <source>
        <dbReference type="ARBA" id="ARBA00023163"/>
    </source>
</evidence>
<evidence type="ECO:0000256" key="1">
    <source>
        <dbReference type="ARBA" id="ARBA00009437"/>
    </source>
</evidence>
<comment type="similarity">
    <text evidence="1">Belongs to the LysR transcriptional regulatory family.</text>
</comment>
<dbReference type="Gene3D" id="3.40.190.290">
    <property type="match status" value="1"/>
</dbReference>
<dbReference type="InterPro" id="IPR005119">
    <property type="entry name" value="LysR_subst-bd"/>
</dbReference>
<evidence type="ECO:0000256" key="3">
    <source>
        <dbReference type="ARBA" id="ARBA00023125"/>
    </source>
</evidence>
<evidence type="ECO:0000256" key="2">
    <source>
        <dbReference type="ARBA" id="ARBA00023015"/>
    </source>
</evidence>
<accession>A0A0F9B8R7</accession>
<dbReference type="AlphaFoldDB" id="A0A0F9B8R7"/>
<dbReference type="SUPFAM" id="SSF53850">
    <property type="entry name" value="Periplasmic binding protein-like II"/>
    <property type="match status" value="1"/>
</dbReference>
<evidence type="ECO:0000256" key="4">
    <source>
        <dbReference type="ARBA" id="ARBA00023159"/>
    </source>
</evidence>
<dbReference type="EMBL" id="LAZR01050565">
    <property type="protein sequence ID" value="KKK87074.1"/>
    <property type="molecule type" value="Genomic_DNA"/>
</dbReference>
<feature type="domain" description="HTH lysR-type" evidence="6">
    <location>
        <begin position="1"/>
        <end position="58"/>
    </location>
</feature>
<dbReference type="PROSITE" id="PS50931">
    <property type="entry name" value="HTH_LYSR"/>
    <property type="match status" value="1"/>
</dbReference>
<comment type="caution">
    <text evidence="7">The sequence shown here is derived from an EMBL/GenBank/DDBJ whole genome shotgun (WGS) entry which is preliminary data.</text>
</comment>
<keyword evidence="4" id="KW-0010">Activator</keyword>
<organism evidence="7">
    <name type="scientific">marine sediment metagenome</name>
    <dbReference type="NCBI Taxonomy" id="412755"/>
    <lineage>
        <taxon>unclassified sequences</taxon>
        <taxon>metagenomes</taxon>
        <taxon>ecological metagenomes</taxon>
    </lineage>
</organism>
<name>A0A0F9B8R7_9ZZZZ</name>
<dbReference type="FunFam" id="1.10.10.10:FF:000001">
    <property type="entry name" value="LysR family transcriptional regulator"/>
    <property type="match status" value="1"/>
</dbReference>
<dbReference type="InterPro" id="IPR000847">
    <property type="entry name" value="LysR_HTH_N"/>
</dbReference>
<evidence type="ECO:0000313" key="7">
    <source>
        <dbReference type="EMBL" id="KKK87074.1"/>
    </source>
</evidence>
<dbReference type="InterPro" id="IPR036390">
    <property type="entry name" value="WH_DNA-bd_sf"/>
</dbReference>
<dbReference type="Gene3D" id="1.10.10.10">
    <property type="entry name" value="Winged helix-like DNA-binding domain superfamily/Winged helix DNA-binding domain"/>
    <property type="match status" value="1"/>
</dbReference>
<dbReference type="PANTHER" id="PTHR30293">
    <property type="entry name" value="TRANSCRIPTIONAL REGULATORY PROTEIN NAC-RELATED"/>
    <property type="match status" value="1"/>
</dbReference>
<reference evidence="7" key="1">
    <citation type="journal article" date="2015" name="Nature">
        <title>Complex archaea that bridge the gap between prokaryotes and eukaryotes.</title>
        <authorList>
            <person name="Spang A."/>
            <person name="Saw J.H."/>
            <person name="Jorgensen S.L."/>
            <person name="Zaremba-Niedzwiedzka K."/>
            <person name="Martijn J."/>
            <person name="Lind A.E."/>
            <person name="van Eijk R."/>
            <person name="Schleper C."/>
            <person name="Guy L."/>
            <person name="Ettema T.J."/>
        </authorList>
    </citation>
    <scope>NUCLEOTIDE SEQUENCE</scope>
</reference>
<keyword evidence="2" id="KW-0805">Transcription regulation</keyword>
<protein>
    <recommendedName>
        <fullName evidence="6">HTH lysR-type domain-containing protein</fullName>
    </recommendedName>
</protein>
<dbReference type="GO" id="GO:0003677">
    <property type="term" value="F:DNA binding"/>
    <property type="evidence" value="ECO:0007669"/>
    <property type="project" value="UniProtKB-KW"/>
</dbReference>
<dbReference type="SUPFAM" id="SSF46785">
    <property type="entry name" value="Winged helix' DNA-binding domain"/>
    <property type="match status" value="1"/>
</dbReference>
<dbReference type="Pfam" id="PF00126">
    <property type="entry name" value="HTH_1"/>
    <property type="match status" value="1"/>
</dbReference>
<sequence length="308" mass="33846">MEFRLLRNFLRIVELSSITAASERLNIAQPALSRQVKSLEQELGVLLLRRHGRGVVPTEEGMRLVARAKLILEDFDNLHAEVTGNTMSLSGTVTLGLPPTVAEVLATHLLMRTIDIYPDVKLKIVSGFSGHVQDWLSRGKIDLGVAYEGQKSKSIKARPIILEQLFLIQSADTSQVRDGTPITATEALHQPMILPTPEHGLRSRIESIAQADGILLNVILEIDILPTMLAFVERGLGCTILPLVSVMQQVRSGQLIARPIVQHPISRTLVLMTSLNSPVSRLTTGFSEFLISEVHHLATSGEWPSTTL</sequence>
<dbReference type="GO" id="GO:0003700">
    <property type="term" value="F:DNA-binding transcription factor activity"/>
    <property type="evidence" value="ECO:0007669"/>
    <property type="project" value="InterPro"/>
</dbReference>